<feature type="compositionally biased region" description="Basic and acidic residues" evidence="1">
    <location>
        <begin position="63"/>
        <end position="74"/>
    </location>
</feature>
<reference evidence="2" key="1">
    <citation type="submission" date="2023-11" db="EMBL/GenBank/DDBJ databases">
        <title>Genome assemblies of two species of porcelain crab, Petrolisthes cinctipes and Petrolisthes manimaculis (Anomura: Porcellanidae).</title>
        <authorList>
            <person name="Angst P."/>
        </authorList>
    </citation>
    <scope>NUCLEOTIDE SEQUENCE</scope>
    <source>
        <strain evidence="2">PB745_02</strain>
        <tissue evidence="2">Gill</tissue>
    </source>
</reference>
<evidence type="ECO:0000256" key="1">
    <source>
        <dbReference type="SAM" id="MobiDB-lite"/>
    </source>
</evidence>
<name>A0AAE1PKK1_9EUCA</name>
<evidence type="ECO:0000313" key="3">
    <source>
        <dbReference type="Proteomes" id="UP001292094"/>
    </source>
</evidence>
<feature type="compositionally biased region" description="Basic residues" evidence="1">
    <location>
        <begin position="37"/>
        <end position="49"/>
    </location>
</feature>
<protein>
    <submittedName>
        <fullName evidence="2">Uncharacterized protein</fullName>
    </submittedName>
</protein>
<comment type="caution">
    <text evidence="2">The sequence shown here is derived from an EMBL/GenBank/DDBJ whole genome shotgun (WGS) entry which is preliminary data.</text>
</comment>
<dbReference type="EMBL" id="JAWZYT010001644">
    <property type="protein sequence ID" value="KAK4310380.1"/>
    <property type="molecule type" value="Genomic_DNA"/>
</dbReference>
<gene>
    <name evidence="2" type="ORF">Pmani_018042</name>
</gene>
<feature type="region of interest" description="Disordered" evidence="1">
    <location>
        <begin position="37"/>
        <end position="74"/>
    </location>
</feature>
<proteinExistence type="predicted"/>
<organism evidence="2 3">
    <name type="scientific">Petrolisthes manimaculis</name>
    <dbReference type="NCBI Taxonomy" id="1843537"/>
    <lineage>
        <taxon>Eukaryota</taxon>
        <taxon>Metazoa</taxon>
        <taxon>Ecdysozoa</taxon>
        <taxon>Arthropoda</taxon>
        <taxon>Crustacea</taxon>
        <taxon>Multicrustacea</taxon>
        <taxon>Malacostraca</taxon>
        <taxon>Eumalacostraca</taxon>
        <taxon>Eucarida</taxon>
        <taxon>Decapoda</taxon>
        <taxon>Pleocyemata</taxon>
        <taxon>Anomura</taxon>
        <taxon>Galatheoidea</taxon>
        <taxon>Porcellanidae</taxon>
        <taxon>Petrolisthes</taxon>
    </lineage>
</organism>
<dbReference type="AlphaFoldDB" id="A0AAE1PKK1"/>
<sequence length="74" mass="8010">MVVCVGVRIKLYLHGVRTESGGEWQCQVTAGVMCHKRSGRGQWGRKRRNNGGVRATSPPSRGLRGDTARGETGS</sequence>
<keyword evidence="3" id="KW-1185">Reference proteome</keyword>
<dbReference type="Proteomes" id="UP001292094">
    <property type="component" value="Unassembled WGS sequence"/>
</dbReference>
<accession>A0AAE1PKK1</accession>
<evidence type="ECO:0000313" key="2">
    <source>
        <dbReference type="EMBL" id="KAK4310380.1"/>
    </source>
</evidence>